<dbReference type="PANTHER" id="PTHR10963:SF55">
    <property type="entry name" value="GLYCOSIDE HYDROLASE FAMILY 16 PROTEIN"/>
    <property type="match status" value="1"/>
</dbReference>
<dbReference type="PANTHER" id="PTHR10963">
    <property type="entry name" value="GLYCOSYL HYDROLASE-RELATED"/>
    <property type="match status" value="1"/>
</dbReference>
<feature type="domain" description="GH16" evidence="2">
    <location>
        <begin position="16"/>
        <end position="263"/>
    </location>
</feature>
<evidence type="ECO:0000256" key="1">
    <source>
        <dbReference type="ARBA" id="ARBA00006865"/>
    </source>
</evidence>
<accession>A0A2X2RFB2</accession>
<gene>
    <name evidence="3" type="primary">bglA_1</name>
    <name evidence="3" type="ORF">NCTC11546_01064</name>
</gene>
<dbReference type="CDD" id="cd08023">
    <property type="entry name" value="GH16_laminarinase_like"/>
    <property type="match status" value="1"/>
</dbReference>
<dbReference type="Proteomes" id="UP000249891">
    <property type="component" value="Unassembled WGS sequence"/>
</dbReference>
<sequence>MNMRPFTLLLFTLALMSWGCSKKEEVNEKPWKLVWEDNFDRNDIFSTGVWTKMNRWGDNCCNTMSNDPSLFEIKNGKMILLGVTNKNLKKDPSPYLTAGVWTKGKKFFQKGKIEVRCKLEGTQGAWPAIWLVTKDTKWPEDGGEIDLIERLNYDPFVYHTVHSPFTYKKKAGPKNSTSFPINPDDYNTYAVDFEGDVIRFYVNGLPSFVYSRMPGKENEKQFPFDLPFYLIIDMQLGGEWVGEVKPFDKPVRMYIDWVRFYQR</sequence>
<name>A0A2X2RFB2_CAPOC</name>
<proteinExistence type="inferred from homology"/>
<evidence type="ECO:0000313" key="3">
    <source>
        <dbReference type="EMBL" id="SQA77844.1"/>
    </source>
</evidence>
<dbReference type="RefSeq" id="WP_128091206.1">
    <property type="nucleotide sequence ID" value="NZ_UARG01000017.1"/>
</dbReference>
<evidence type="ECO:0000313" key="4">
    <source>
        <dbReference type="Proteomes" id="UP000249891"/>
    </source>
</evidence>
<dbReference type="EC" id="3.2.1.73" evidence="3"/>
<dbReference type="InterPro" id="IPR050546">
    <property type="entry name" value="Glycosyl_Hydrlase_16"/>
</dbReference>
<dbReference type="SUPFAM" id="SSF49899">
    <property type="entry name" value="Concanavalin A-like lectins/glucanases"/>
    <property type="match status" value="1"/>
</dbReference>
<evidence type="ECO:0000259" key="2">
    <source>
        <dbReference type="PROSITE" id="PS51762"/>
    </source>
</evidence>
<dbReference type="InterPro" id="IPR000757">
    <property type="entry name" value="Beta-glucanase-like"/>
</dbReference>
<dbReference type="GO" id="GO:0005975">
    <property type="term" value="P:carbohydrate metabolic process"/>
    <property type="evidence" value="ECO:0007669"/>
    <property type="project" value="InterPro"/>
</dbReference>
<protein>
    <submittedName>
        <fullName evidence="3">Beta-glucanase</fullName>
        <ecNumber evidence="3">3.2.1.73</ecNumber>
    </submittedName>
</protein>
<dbReference type="Gene3D" id="2.60.120.200">
    <property type="match status" value="1"/>
</dbReference>
<dbReference type="AlphaFoldDB" id="A0A2X2RFB2"/>
<dbReference type="Pfam" id="PF00722">
    <property type="entry name" value="Glyco_hydro_16"/>
    <property type="match status" value="1"/>
</dbReference>
<dbReference type="GO" id="GO:0042972">
    <property type="term" value="F:licheninase activity"/>
    <property type="evidence" value="ECO:0007669"/>
    <property type="project" value="UniProtKB-EC"/>
</dbReference>
<comment type="similarity">
    <text evidence="1">Belongs to the glycosyl hydrolase 16 family.</text>
</comment>
<keyword evidence="3" id="KW-0378">Hydrolase</keyword>
<keyword evidence="3" id="KW-0326">Glycosidase</keyword>
<dbReference type="InterPro" id="IPR013320">
    <property type="entry name" value="ConA-like_dom_sf"/>
</dbReference>
<dbReference type="EMBL" id="UARG01000017">
    <property type="protein sequence ID" value="SQA77844.1"/>
    <property type="molecule type" value="Genomic_DNA"/>
</dbReference>
<dbReference type="PROSITE" id="PS51762">
    <property type="entry name" value="GH16_2"/>
    <property type="match status" value="1"/>
</dbReference>
<reference evidence="3 4" key="1">
    <citation type="submission" date="2018-06" db="EMBL/GenBank/DDBJ databases">
        <authorList>
            <consortium name="Pathogen Informatics"/>
            <person name="Doyle S."/>
        </authorList>
    </citation>
    <scope>NUCLEOTIDE SEQUENCE [LARGE SCALE GENOMIC DNA]</scope>
    <source>
        <strain evidence="3 4">NCTC11546</strain>
    </source>
</reference>
<organism evidence="3 4">
    <name type="scientific">Capnocytophaga ochracea</name>
    <dbReference type="NCBI Taxonomy" id="1018"/>
    <lineage>
        <taxon>Bacteria</taxon>
        <taxon>Pseudomonadati</taxon>
        <taxon>Bacteroidota</taxon>
        <taxon>Flavobacteriia</taxon>
        <taxon>Flavobacteriales</taxon>
        <taxon>Flavobacteriaceae</taxon>
        <taxon>Capnocytophaga</taxon>
    </lineage>
</organism>